<dbReference type="Proteomes" id="UP000287651">
    <property type="component" value="Unassembled WGS sequence"/>
</dbReference>
<organism evidence="1 2">
    <name type="scientific">Ensete ventricosum</name>
    <name type="common">Abyssinian banana</name>
    <name type="synonym">Musa ensete</name>
    <dbReference type="NCBI Taxonomy" id="4639"/>
    <lineage>
        <taxon>Eukaryota</taxon>
        <taxon>Viridiplantae</taxon>
        <taxon>Streptophyta</taxon>
        <taxon>Embryophyta</taxon>
        <taxon>Tracheophyta</taxon>
        <taxon>Spermatophyta</taxon>
        <taxon>Magnoliopsida</taxon>
        <taxon>Liliopsida</taxon>
        <taxon>Zingiberales</taxon>
        <taxon>Musaceae</taxon>
        <taxon>Ensete</taxon>
    </lineage>
</organism>
<reference evidence="1 2" key="1">
    <citation type="journal article" date="2014" name="Agronomy (Basel)">
        <title>A Draft Genome Sequence for Ensete ventricosum, the Drought-Tolerant Tree Against Hunger.</title>
        <authorList>
            <person name="Harrison J."/>
            <person name="Moore K.A."/>
            <person name="Paszkiewicz K."/>
            <person name="Jones T."/>
            <person name="Grant M."/>
            <person name="Ambacheew D."/>
            <person name="Muzemil S."/>
            <person name="Studholme D.J."/>
        </authorList>
    </citation>
    <scope>NUCLEOTIDE SEQUENCE [LARGE SCALE GENOMIC DNA]</scope>
</reference>
<evidence type="ECO:0000313" key="1">
    <source>
        <dbReference type="EMBL" id="RRT33612.1"/>
    </source>
</evidence>
<sequence>MGTTTIHVTFGGEPRSKTLMVSFMVVKLPSAYNAIIGRIGRPTLNRLRAIVSTYHRILKFPTRAGVGEVRSDPKESRQYYLTATTLCKKPRAESIDATPRGTEESTRLLLRVAHNMKNFVLEQAIAINPPIDSIAGMGIPKIDWSGKETGNPTLALALAAPTEDKVDFFLHYSFN</sequence>
<dbReference type="PANTHER" id="PTHR33240">
    <property type="entry name" value="OS08G0508500 PROTEIN"/>
    <property type="match status" value="1"/>
</dbReference>
<accession>A0A426X293</accession>
<proteinExistence type="predicted"/>
<dbReference type="PANTHER" id="PTHR33240:SF8">
    <property type="entry name" value="OS03G0439900 PROTEIN"/>
    <property type="match status" value="1"/>
</dbReference>
<protein>
    <submittedName>
        <fullName evidence="1">Uncharacterized protein</fullName>
    </submittedName>
</protein>
<dbReference type="EMBL" id="AMZH03028625">
    <property type="protein sequence ID" value="RRT33612.1"/>
    <property type="molecule type" value="Genomic_DNA"/>
</dbReference>
<gene>
    <name evidence="1" type="ORF">B296_00053290</name>
</gene>
<evidence type="ECO:0000313" key="2">
    <source>
        <dbReference type="Proteomes" id="UP000287651"/>
    </source>
</evidence>
<comment type="caution">
    <text evidence="1">The sequence shown here is derived from an EMBL/GenBank/DDBJ whole genome shotgun (WGS) entry which is preliminary data.</text>
</comment>
<name>A0A426X293_ENSVE</name>
<dbReference type="AlphaFoldDB" id="A0A426X293"/>